<dbReference type="Gene3D" id="3.30.460.10">
    <property type="entry name" value="Beta Polymerase, domain 2"/>
    <property type="match status" value="1"/>
</dbReference>
<feature type="region of interest" description="Disordered" evidence="1">
    <location>
        <begin position="1122"/>
        <end position="1233"/>
    </location>
</feature>
<feature type="compositionally biased region" description="Polar residues" evidence="1">
    <location>
        <begin position="511"/>
        <end position="538"/>
    </location>
</feature>
<reference evidence="4" key="1">
    <citation type="submission" date="2018-05" db="EMBL/GenBank/DDBJ databases">
        <title>Draft genome of Mucuna pruriens seed.</title>
        <authorList>
            <person name="Nnadi N.E."/>
            <person name="Vos R."/>
            <person name="Hasami M.H."/>
            <person name="Devisetty U.K."/>
            <person name="Aguiy J.C."/>
        </authorList>
    </citation>
    <scope>NUCLEOTIDE SEQUENCE [LARGE SCALE GENOMIC DNA]</scope>
    <source>
        <strain evidence="4">JCA_2017</strain>
    </source>
</reference>
<feature type="non-terminal residue" evidence="4">
    <location>
        <position position="1360"/>
    </location>
</feature>
<dbReference type="FunFam" id="3.30.460.10:FF:000046">
    <property type="entry name" value="PAP/OAS1 substrate-binding domain superfamily"/>
    <property type="match status" value="1"/>
</dbReference>
<dbReference type="Proteomes" id="UP000257109">
    <property type="component" value="Unassembled WGS sequence"/>
</dbReference>
<comment type="caution">
    <text evidence="4">The sequence shown here is derived from an EMBL/GenBank/DDBJ whole genome shotgun (WGS) entry which is preliminary data.</text>
</comment>
<feature type="compositionally biased region" description="Low complexity" evidence="1">
    <location>
        <begin position="811"/>
        <end position="839"/>
    </location>
</feature>
<dbReference type="OrthoDB" id="273917at2759"/>
<dbReference type="InterPro" id="IPR054708">
    <property type="entry name" value="MTPAP-like_central"/>
</dbReference>
<dbReference type="InterPro" id="IPR058921">
    <property type="entry name" value="PAP/OAS1-rel"/>
</dbReference>
<protein>
    <submittedName>
        <fullName evidence="4">Uncharacterized protein</fullName>
    </submittedName>
</protein>
<feature type="region of interest" description="Disordered" evidence="1">
    <location>
        <begin position="811"/>
        <end position="876"/>
    </location>
</feature>
<dbReference type="PANTHER" id="PTHR45979">
    <property type="entry name" value="PAP/OAS1 SUBSTRATE-BINDING DOMAIN SUPERFAMILY"/>
    <property type="match status" value="1"/>
</dbReference>
<dbReference type="SUPFAM" id="SSF81301">
    <property type="entry name" value="Nucleotidyltransferase"/>
    <property type="match status" value="1"/>
</dbReference>
<feature type="region of interest" description="Disordered" evidence="1">
    <location>
        <begin position="743"/>
        <end position="793"/>
    </location>
</feature>
<feature type="compositionally biased region" description="Low complexity" evidence="1">
    <location>
        <begin position="985"/>
        <end position="995"/>
    </location>
</feature>
<dbReference type="InterPro" id="IPR058920">
    <property type="entry name" value="PAP-OAS1-bd-rel"/>
</dbReference>
<accession>A0A371FFD0</accession>
<proteinExistence type="predicted"/>
<evidence type="ECO:0000313" key="4">
    <source>
        <dbReference type="EMBL" id="RDX77007.1"/>
    </source>
</evidence>
<feature type="region of interest" description="Disordered" evidence="1">
    <location>
        <begin position="970"/>
        <end position="1015"/>
    </location>
</feature>
<dbReference type="Pfam" id="PF22600">
    <property type="entry name" value="MTPAP-like_central"/>
    <property type="match status" value="1"/>
</dbReference>
<feature type="compositionally biased region" description="Polar residues" evidence="1">
    <location>
        <begin position="1291"/>
        <end position="1304"/>
    </location>
</feature>
<feature type="domain" description="PAP/OAS1 substrate-binding-related" evidence="3">
    <location>
        <begin position="177"/>
        <end position="370"/>
    </location>
</feature>
<dbReference type="EMBL" id="QJKJ01009315">
    <property type="protein sequence ID" value="RDX77007.1"/>
    <property type="molecule type" value="Genomic_DNA"/>
</dbReference>
<feature type="region of interest" description="Disordered" evidence="1">
    <location>
        <begin position="395"/>
        <end position="466"/>
    </location>
</feature>
<keyword evidence="5" id="KW-1185">Reference proteome</keyword>
<feature type="compositionally biased region" description="Polar residues" evidence="1">
    <location>
        <begin position="748"/>
        <end position="774"/>
    </location>
</feature>
<feature type="compositionally biased region" description="Polar residues" evidence="1">
    <location>
        <begin position="1220"/>
        <end position="1232"/>
    </location>
</feature>
<feature type="compositionally biased region" description="Basic and acidic residues" evidence="1">
    <location>
        <begin position="1182"/>
        <end position="1213"/>
    </location>
</feature>
<feature type="region of interest" description="Disordered" evidence="1">
    <location>
        <begin position="511"/>
        <end position="547"/>
    </location>
</feature>
<feature type="compositionally biased region" description="Polar residues" evidence="1">
    <location>
        <begin position="412"/>
        <end position="466"/>
    </location>
</feature>
<evidence type="ECO:0000256" key="1">
    <source>
        <dbReference type="SAM" id="MobiDB-lite"/>
    </source>
</evidence>
<sequence>MGEHEGWAQPPSGLLPNGLLPNEAASVIQVLDSERWLKAEQRTAELIACIQPNPPSEERRNAVADYVQRLIMKCFPCKVFTFGSVPLKTYLPDGDIDLTAFSENQNLKDSWAHQVRDMLENEEKNENAEFHVKEVQYIQAEVKIIKCLVENIVVDISFNQLGGLCTLCFLEEVDNLINQHHLFKRSIILIKAWCYYESRILGAHHGLISTYALETLVLYRFLEFFSKFDWDNFCVSLWGPVPIGSLPDVTGLSCVLIVFLLPSLILSTAEPPRKDGGDLLLSKLFLDACSSVYAVFPGGQENQGQHFVSKHFNVIDPLRVNNNLGRSVSKGNFFRIRSAFAFGAKRLARLLDCPEEELFSEVNQFFFNTWDRHGSGERPDVPSIDLRRLSLSSHDQLQKSENLRNNNHKIDNASNHEFNEGDNVSQSGLSQYSNLSSEKSSRSVISTVSHTQNQKSYGSQNNSRTFDQVRRETNSNQGAHVDKDQRNVKADNLVSDVQGRFLFVRTRSSPELTDSYGDVSSQGRRTKATESNKGQSSFAKLENSHRKNVEPVVAARIDESSARHVSSHQVLESATDSNSNHDESGAGIMGEEFTSVAGAGGMQMMHQEEQDLLNMMASPTAQGFSGQTHVPMNIAPGHVPFPFPPSILASMGYAPQRNMGNISFIEPWGTNMQFSQGYMPSLTPYFPGIGMTSNPQDLLETNNENFSSVEMNIAEADNGYWHEQDRGSASEIEIDNGNFEMLPEDRQQSTSGSYNSATLSRVGSSNSSARVQQKFTKENRGSTREGHIDNFHYQDGRRNEVYLDDRIANSELSSAPPSSSLRSRTSSESSWDGSSIKSSKSTREKRGKKNTQTIYGKGKNVSEISSNRVDDENREWTPLSTMASDMSERSTWPISGTSMHVSRNQISGFETAQTSGSDSPLPIAPVLLGPGSRQRPVDNSGVVPFAFYPTGPPVPFVTMLPLYNFPSESSDTTTSNFNVEEGVDNSDSSQNFDSSEGYEHPEVSSPSNSMTRVAIESSEHKPDILNSDFVSHWQNLQYGRFCQKCQPPSMIYPSPVMVPPVYLQGRYPWDGPGRPLSGNMNIFSQLMNMSYGPRLVPVTPLQSVSNRPANIYQRYVDDMSRYRTGTGTYLPNPKVSVRDRHSTNTRRGNYNYDRSGDHHGDREGNWNTNSKLRGSGRGHNRNQTEKASSKPERLSTSESRAERPWSSHRHDNFIPHQNGPVRTNSSQSNPSNVAYGMYPLPAMNPGGVSSNGPTMPSVVMFYPYDHNAGYSSPAEPLEFGTLGPMGFSGINELSQANEGSQSSGAHEEQRFRGGHAQRSLPDQPSSPHVSRTGPSRACNWGILSVSPFNGIVVLKKRKRI</sequence>
<dbReference type="SUPFAM" id="SSF81631">
    <property type="entry name" value="PAP/OAS1 substrate-binding domain"/>
    <property type="match status" value="1"/>
</dbReference>
<gene>
    <name evidence="4" type="ORF">CR513_42933</name>
</gene>
<organism evidence="4 5">
    <name type="scientific">Mucuna pruriens</name>
    <name type="common">Velvet bean</name>
    <name type="synonym">Dolichos pruriens</name>
    <dbReference type="NCBI Taxonomy" id="157652"/>
    <lineage>
        <taxon>Eukaryota</taxon>
        <taxon>Viridiplantae</taxon>
        <taxon>Streptophyta</taxon>
        <taxon>Embryophyta</taxon>
        <taxon>Tracheophyta</taxon>
        <taxon>Spermatophyta</taxon>
        <taxon>Magnoliopsida</taxon>
        <taxon>eudicotyledons</taxon>
        <taxon>Gunneridae</taxon>
        <taxon>Pentapetalae</taxon>
        <taxon>rosids</taxon>
        <taxon>fabids</taxon>
        <taxon>Fabales</taxon>
        <taxon>Fabaceae</taxon>
        <taxon>Papilionoideae</taxon>
        <taxon>50 kb inversion clade</taxon>
        <taxon>NPAAA clade</taxon>
        <taxon>indigoferoid/millettioid clade</taxon>
        <taxon>Phaseoleae</taxon>
        <taxon>Mucuna</taxon>
    </lineage>
</organism>
<dbReference type="CDD" id="cd05402">
    <property type="entry name" value="NT_PAP_TUTase"/>
    <property type="match status" value="1"/>
</dbReference>
<dbReference type="PANTHER" id="PTHR45979:SF30">
    <property type="entry name" value="NUCLEOTIDYLTRANSFERASE"/>
    <property type="match status" value="1"/>
</dbReference>
<feature type="region of interest" description="Disordered" evidence="1">
    <location>
        <begin position="1290"/>
        <end position="1333"/>
    </location>
</feature>
<feature type="compositionally biased region" description="Basic and acidic residues" evidence="1">
    <location>
        <begin position="775"/>
        <end position="793"/>
    </location>
</feature>
<feature type="region of interest" description="Disordered" evidence="1">
    <location>
        <begin position="560"/>
        <end position="587"/>
    </location>
</feature>
<name>A0A371FFD0_MUCPR</name>
<feature type="compositionally biased region" description="Basic and acidic residues" evidence="1">
    <location>
        <begin position="1154"/>
        <end position="1164"/>
    </location>
</feature>
<dbReference type="InterPro" id="IPR043519">
    <property type="entry name" value="NT_sf"/>
</dbReference>
<evidence type="ECO:0000259" key="2">
    <source>
        <dbReference type="Pfam" id="PF22600"/>
    </source>
</evidence>
<evidence type="ECO:0000313" key="5">
    <source>
        <dbReference type="Proteomes" id="UP000257109"/>
    </source>
</evidence>
<feature type="domain" description="Poly(A) RNA polymerase mitochondrial-like central palm" evidence="2">
    <location>
        <begin position="44"/>
        <end position="164"/>
    </location>
</feature>
<dbReference type="STRING" id="157652.A0A371FFD0"/>
<dbReference type="Gene3D" id="1.10.1410.10">
    <property type="match status" value="1"/>
</dbReference>
<dbReference type="Pfam" id="PF26180">
    <property type="entry name" value="PAP-OAS1"/>
    <property type="match status" value="1"/>
</dbReference>
<feature type="compositionally biased region" description="Polar residues" evidence="1">
    <location>
        <begin position="563"/>
        <end position="578"/>
    </location>
</feature>
<evidence type="ECO:0000259" key="3">
    <source>
        <dbReference type="Pfam" id="PF26180"/>
    </source>
</evidence>
<feature type="compositionally biased region" description="Polar residues" evidence="1">
    <location>
        <begin position="1320"/>
        <end position="1333"/>
    </location>
</feature>